<keyword evidence="1" id="KW-1133">Transmembrane helix</keyword>
<reference evidence="2 3" key="1">
    <citation type="submission" date="2019-03" db="EMBL/GenBank/DDBJ databases">
        <title>Genomic Encyclopedia of Type Strains, Phase IV (KMG-IV): sequencing the most valuable type-strain genomes for metagenomic binning, comparative biology and taxonomic classification.</title>
        <authorList>
            <person name="Goeker M."/>
        </authorList>
    </citation>
    <scope>NUCLEOTIDE SEQUENCE [LARGE SCALE GENOMIC DNA]</scope>
    <source>
        <strain evidence="2 3">DSM 45361</strain>
    </source>
</reference>
<proteinExistence type="predicted"/>
<gene>
    <name evidence="2" type="ORF">EV186_1011010</name>
</gene>
<evidence type="ECO:0000313" key="3">
    <source>
        <dbReference type="Proteomes" id="UP000295444"/>
    </source>
</evidence>
<keyword evidence="1" id="KW-0812">Transmembrane</keyword>
<dbReference type="RefSeq" id="WP_133847862.1">
    <property type="nucleotide sequence ID" value="NZ_SNXZ01000001.1"/>
</dbReference>
<comment type="caution">
    <text evidence="2">The sequence shown here is derived from an EMBL/GenBank/DDBJ whole genome shotgun (WGS) entry which is preliminary data.</text>
</comment>
<protein>
    <submittedName>
        <fullName evidence="2">Uncharacterized protein</fullName>
    </submittedName>
</protein>
<keyword evidence="1" id="KW-0472">Membrane</keyword>
<evidence type="ECO:0000313" key="2">
    <source>
        <dbReference type="EMBL" id="TDQ05046.1"/>
    </source>
</evidence>
<keyword evidence="3" id="KW-1185">Reference proteome</keyword>
<organism evidence="2 3">
    <name type="scientific">Labedaea rhizosphaerae</name>
    <dbReference type="NCBI Taxonomy" id="598644"/>
    <lineage>
        <taxon>Bacteria</taxon>
        <taxon>Bacillati</taxon>
        <taxon>Actinomycetota</taxon>
        <taxon>Actinomycetes</taxon>
        <taxon>Pseudonocardiales</taxon>
        <taxon>Pseudonocardiaceae</taxon>
        <taxon>Labedaea</taxon>
    </lineage>
</organism>
<dbReference type="Proteomes" id="UP000295444">
    <property type="component" value="Unassembled WGS sequence"/>
</dbReference>
<name>A0A4R6SKT9_LABRH</name>
<feature type="transmembrane region" description="Helical" evidence="1">
    <location>
        <begin position="6"/>
        <end position="27"/>
    </location>
</feature>
<feature type="transmembrane region" description="Helical" evidence="1">
    <location>
        <begin position="39"/>
        <end position="63"/>
    </location>
</feature>
<sequence length="64" mass="6708">MSEFTHPLVVVTACLIAMAYLALAVVITRRMLASSWPVVRVLAALAAMLATLPPILYALAAVAA</sequence>
<dbReference type="EMBL" id="SNXZ01000001">
    <property type="protein sequence ID" value="TDQ05046.1"/>
    <property type="molecule type" value="Genomic_DNA"/>
</dbReference>
<evidence type="ECO:0000256" key="1">
    <source>
        <dbReference type="SAM" id="Phobius"/>
    </source>
</evidence>
<dbReference type="AlphaFoldDB" id="A0A4R6SKT9"/>
<accession>A0A4R6SKT9</accession>